<organism evidence="1 2">
    <name type="scientific">Sulfobacillus thermosulfidooxidans (strain DSM 9293 / VKM B-1269 / AT-1)</name>
    <dbReference type="NCBI Taxonomy" id="929705"/>
    <lineage>
        <taxon>Bacteria</taxon>
        <taxon>Bacillati</taxon>
        <taxon>Bacillota</taxon>
        <taxon>Clostridia</taxon>
        <taxon>Eubacteriales</taxon>
        <taxon>Clostridiales Family XVII. Incertae Sedis</taxon>
        <taxon>Sulfobacillus</taxon>
    </lineage>
</organism>
<evidence type="ECO:0000313" key="2">
    <source>
        <dbReference type="Proteomes" id="UP000192660"/>
    </source>
</evidence>
<dbReference type="RefSeq" id="WP_084660708.1">
    <property type="nucleotide sequence ID" value="NZ_FWWY01000001.1"/>
</dbReference>
<keyword evidence="2" id="KW-1185">Reference proteome</keyword>
<dbReference type="AlphaFoldDB" id="A0A1W1W764"/>
<sequence>MTEERCGEEQYLKFQAEMDAWYEHHNEVADQGARALRFGAQATAEGAGDAHDPNIILDAMWAAYVLVRDGIVLQAGEGIRDIQKDRRQRQEYGECFKEFQERYYAHRGIDHSLMGQLRTLWNRLWY</sequence>
<reference evidence="2" key="1">
    <citation type="submission" date="2017-04" db="EMBL/GenBank/DDBJ databases">
        <authorList>
            <person name="Varghese N."/>
            <person name="Submissions S."/>
        </authorList>
    </citation>
    <scope>NUCLEOTIDE SEQUENCE [LARGE SCALE GENOMIC DNA]</scope>
    <source>
        <strain evidence="2">DSM 9293</strain>
    </source>
</reference>
<dbReference type="Proteomes" id="UP000192660">
    <property type="component" value="Unassembled WGS sequence"/>
</dbReference>
<name>A0A1W1W764_SULTA</name>
<evidence type="ECO:0000313" key="1">
    <source>
        <dbReference type="EMBL" id="SMC01969.1"/>
    </source>
</evidence>
<gene>
    <name evidence="1" type="ORF">SAMN00768000_0190</name>
</gene>
<dbReference type="EMBL" id="FWWY01000001">
    <property type="protein sequence ID" value="SMC01969.1"/>
    <property type="molecule type" value="Genomic_DNA"/>
</dbReference>
<proteinExistence type="predicted"/>
<accession>A0A1W1W764</accession>
<protein>
    <submittedName>
        <fullName evidence="1">Uncharacterized protein</fullName>
    </submittedName>
</protein>